<feature type="domain" description="DUF1232" evidence="5">
    <location>
        <begin position="67"/>
        <end position="102"/>
    </location>
</feature>
<evidence type="ECO:0000256" key="4">
    <source>
        <dbReference type="ARBA" id="ARBA00023136"/>
    </source>
</evidence>
<dbReference type="EMBL" id="BMOY01000003">
    <property type="protein sequence ID" value="GGI96863.1"/>
    <property type="molecule type" value="Genomic_DNA"/>
</dbReference>
<comment type="subcellular location">
    <subcellularLocation>
        <location evidence="1">Endomembrane system</location>
        <topology evidence="1">Multi-pass membrane protein</topology>
    </subcellularLocation>
</comment>
<evidence type="ECO:0000256" key="2">
    <source>
        <dbReference type="ARBA" id="ARBA00022692"/>
    </source>
</evidence>
<organism evidence="6 7">
    <name type="scientific">Alicyclobacillus cellulosilyticus</name>
    <dbReference type="NCBI Taxonomy" id="1003997"/>
    <lineage>
        <taxon>Bacteria</taxon>
        <taxon>Bacillati</taxon>
        <taxon>Bacillota</taxon>
        <taxon>Bacilli</taxon>
        <taxon>Bacillales</taxon>
        <taxon>Alicyclobacillaceae</taxon>
        <taxon>Alicyclobacillus</taxon>
    </lineage>
</organism>
<evidence type="ECO:0000256" key="1">
    <source>
        <dbReference type="ARBA" id="ARBA00004127"/>
    </source>
</evidence>
<evidence type="ECO:0000256" key="3">
    <source>
        <dbReference type="ARBA" id="ARBA00022989"/>
    </source>
</evidence>
<keyword evidence="2" id="KW-0812">Transmembrane</keyword>
<dbReference type="GO" id="GO:0012505">
    <property type="term" value="C:endomembrane system"/>
    <property type="evidence" value="ECO:0007669"/>
    <property type="project" value="UniProtKB-SubCell"/>
</dbReference>
<dbReference type="InterPro" id="IPR010652">
    <property type="entry name" value="DUF1232"/>
</dbReference>
<dbReference type="RefSeq" id="WP_229776222.1">
    <property type="nucleotide sequence ID" value="NZ_BMOY01000003.1"/>
</dbReference>
<keyword evidence="7" id="KW-1185">Reference proteome</keyword>
<accession>A0A917K3V0</accession>
<protein>
    <recommendedName>
        <fullName evidence="5">DUF1232 domain-containing protein</fullName>
    </recommendedName>
</protein>
<dbReference type="Proteomes" id="UP000637695">
    <property type="component" value="Unassembled WGS sequence"/>
</dbReference>
<sequence length="141" mass="15899">MWRDAGHVVDKLGSWFARAWDDVGKNRSYVLREFGAKMKRIMAKVPFAEDAVALYYCAFDRRTPVRAKAVALAALAYVILPDDFVPDFLPALGFTDDAAAIAMAVRSLAEHVRQEHRDKARRWLQGGGKGDLIDVEYEIIE</sequence>
<reference evidence="6" key="2">
    <citation type="submission" date="2020-09" db="EMBL/GenBank/DDBJ databases">
        <authorList>
            <person name="Sun Q."/>
            <person name="Ohkuma M."/>
        </authorList>
    </citation>
    <scope>NUCLEOTIDE SEQUENCE</scope>
    <source>
        <strain evidence="6">JCM 18487</strain>
    </source>
</reference>
<dbReference type="AlphaFoldDB" id="A0A917K3V0"/>
<dbReference type="Pfam" id="PF06803">
    <property type="entry name" value="DUF1232"/>
    <property type="match status" value="1"/>
</dbReference>
<evidence type="ECO:0000259" key="5">
    <source>
        <dbReference type="Pfam" id="PF06803"/>
    </source>
</evidence>
<evidence type="ECO:0000313" key="6">
    <source>
        <dbReference type="EMBL" id="GGI96863.1"/>
    </source>
</evidence>
<keyword evidence="3" id="KW-1133">Transmembrane helix</keyword>
<gene>
    <name evidence="6" type="ORF">GCM10010885_03120</name>
</gene>
<evidence type="ECO:0000313" key="7">
    <source>
        <dbReference type="Proteomes" id="UP000637695"/>
    </source>
</evidence>
<proteinExistence type="predicted"/>
<comment type="caution">
    <text evidence="6">The sequence shown here is derived from an EMBL/GenBank/DDBJ whole genome shotgun (WGS) entry which is preliminary data.</text>
</comment>
<name>A0A917K3V0_9BACL</name>
<reference evidence="6" key="1">
    <citation type="journal article" date="2014" name="Int. J. Syst. Evol. Microbiol.">
        <title>Complete genome sequence of Corynebacterium casei LMG S-19264T (=DSM 44701T), isolated from a smear-ripened cheese.</title>
        <authorList>
            <consortium name="US DOE Joint Genome Institute (JGI-PGF)"/>
            <person name="Walter F."/>
            <person name="Albersmeier A."/>
            <person name="Kalinowski J."/>
            <person name="Ruckert C."/>
        </authorList>
    </citation>
    <scope>NUCLEOTIDE SEQUENCE</scope>
    <source>
        <strain evidence="6">JCM 18487</strain>
    </source>
</reference>
<keyword evidence="4" id="KW-0472">Membrane</keyword>